<dbReference type="InterPro" id="IPR012334">
    <property type="entry name" value="Pectin_lyas_fold"/>
</dbReference>
<proteinExistence type="predicted"/>
<organism evidence="1">
    <name type="scientific">marine metagenome</name>
    <dbReference type="NCBI Taxonomy" id="408172"/>
    <lineage>
        <taxon>unclassified sequences</taxon>
        <taxon>metagenomes</taxon>
        <taxon>ecological metagenomes</taxon>
    </lineage>
</organism>
<sequence length="164" mass="18091">MTIEHSITRLVDSSGVKLTWSEIIVENFSKVTVERRSFADTGWTLRAILSNPLITTYTDMVNDDADFRYRVTLSDIQGNEKWAEGETTIPKTTSLYIPDDYDSIQAAFQSPVIDDGDSILVSPGTYQGTLAILGKNVLIRASDGHEVTTIIASDSNRCLNINNG</sequence>
<dbReference type="EMBL" id="UINC01033349">
    <property type="protein sequence ID" value="SVB22500.1"/>
    <property type="molecule type" value="Genomic_DNA"/>
</dbReference>
<gene>
    <name evidence="1" type="ORF">METZ01_LOCUS175354</name>
</gene>
<feature type="non-terminal residue" evidence="1">
    <location>
        <position position="164"/>
    </location>
</feature>
<name>A0A382C8X1_9ZZZZ</name>
<dbReference type="Gene3D" id="2.160.20.10">
    <property type="entry name" value="Single-stranded right-handed beta-helix, Pectin lyase-like"/>
    <property type="match status" value="1"/>
</dbReference>
<evidence type="ECO:0008006" key="2">
    <source>
        <dbReference type="Google" id="ProtNLM"/>
    </source>
</evidence>
<accession>A0A382C8X1</accession>
<dbReference type="AlphaFoldDB" id="A0A382C8X1"/>
<reference evidence="1" key="1">
    <citation type="submission" date="2018-05" db="EMBL/GenBank/DDBJ databases">
        <authorList>
            <person name="Lanie J.A."/>
            <person name="Ng W.-L."/>
            <person name="Kazmierczak K.M."/>
            <person name="Andrzejewski T.M."/>
            <person name="Davidsen T.M."/>
            <person name="Wayne K.J."/>
            <person name="Tettelin H."/>
            <person name="Glass J.I."/>
            <person name="Rusch D."/>
            <person name="Podicherti R."/>
            <person name="Tsui H.-C.T."/>
            <person name="Winkler M.E."/>
        </authorList>
    </citation>
    <scope>NUCLEOTIDE SEQUENCE</scope>
</reference>
<evidence type="ECO:0000313" key="1">
    <source>
        <dbReference type="EMBL" id="SVB22500.1"/>
    </source>
</evidence>
<dbReference type="InterPro" id="IPR011050">
    <property type="entry name" value="Pectin_lyase_fold/virulence"/>
</dbReference>
<dbReference type="SUPFAM" id="SSF51126">
    <property type="entry name" value="Pectin lyase-like"/>
    <property type="match status" value="1"/>
</dbReference>
<protein>
    <recommendedName>
        <fullName evidence="2">Fibronectin type-III domain-containing protein</fullName>
    </recommendedName>
</protein>